<evidence type="ECO:0000256" key="1">
    <source>
        <dbReference type="ARBA" id="ARBA00000085"/>
    </source>
</evidence>
<evidence type="ECO:0000256" key="4">
    <source>
        <dbReference type="ARBA" id="ARBA00022679"/>
    </source>
</evidence>
<dbReference type="Gene3D" id="1.10.287.130">
    <property type="match status" value="1"/>
</dbReference>
<name>A0ABW5B186_9FLAO</name>
<dbReference type="Gene3D" id="3.30.565.10">
    <property type="entry name" value="Histidine kinase-like ATPase, C-terminal domain"/>
    <property type="match status" value="1"/>
</dbReference>
<dbReference type="SUPFAM" id="SSF55785">
    <property type="entry name" value="PYP-like sensor domain (PAS domain)"/>
    <property type="match status" value="2"/>
</dbReference>
<sequence>MAKSLSFLNDLLTRSNNLIFFLIPEYEENSVIDFKLDYVTENIETFIDGKRSDIINKKMNFLFPDVYDNGIFEILVACLTKEDFEISFQRELNLCGNKIWFECNAARYEDGLTVTCSEISKLKHTEQELRKSNRQLEFQNATLREAEIISKSASFRWNIKKNTWILSENMHKLFDLNPKTIREFKNGIFDLMTLADRDKIKAAIDLYQYDDHLETQFFKTTKNNNRKYFSLSGNFVPVAAGQMMLGVVKNITEAVENEKNLRQKNEELLHINAELDSFNHIASHDLQEPLRKIRMFISRVNDLGHEDLSEKAKTYLSKIETSADRMQKLIKQLLTYSRIGKVGVTFEKVNLQDVFKSTVQDLEETKTSQYTINQTNDLPIIEGVPFLIHQLFYNIITNAIKYQHPDRPLHLEISSTLITGNSKIPDDNSTEIDEMVELQFKDNGIGFKQEYVDKIFELFQRLHQKNEYSGTGIGLAICRKIVETHHGSISAIGMLDLGATFIVQLPLYQKLAI</sequence>
<organism evidence="8 9">
    <name type="scientific">Aquimarina celericrescens</name>
    <dbReference type="NCBI Taxonomy" id="1964542"/>
    <lineage>
        <taxon>Bacteria</taxon>
        <taxon>Pseudomonadati</taxon>
        <taxon>Bacteroidota</taxon>
        <taxon>Flavobacteriia</taxon>
        <taxon>Flavobacteriales</taxon>
        <taxon>Flavobacteriaceae</taxon>
        <taxon>Aquimarina</taxon>
    </lineage>
</organism>
<dbReference type="InterPro" id="IPR004358">
    <property type="entry name" value="Sig_transdc_His_kin-like_C"/>
</dbReference>
<evidence type="ECO:0000256" key="5">
    <source>
        <dbReference type="ARBA" id="ARBA00022777"/>
    </source>
</evidence>
<keyword evidence="3" id="KW-0597">Phosphoprotein</keyword>
<feature type="domain" description="Histidine kinase" evidence="7">
    <location>
        <begin position="281"/>
        <end position="509"/>
    </location>
</feature>
<evidence type="ECO:0000256" key="3">
    <source>
        <dbReference type="ARBA" id="ARBA00022553"/>
    </source>
</evidence>
<dbReference type="RefSeq" id="WP_378321102.1">
    <property type="nucleotide sequence ID" value="NZ_JBHUHY010000015.1"/>
</dbReference>
<dbReference type="EC" id="2.7.13.3" evidence="2"/>
<feature type="coiled-coil region" evidence="6">
    <location>
        <begin position="122"/>
        <end position="149"/>
    </location>
</feature>
<dbReference type="Pfam" id="PF02518">
    <property type="entry name" value="HATPase_c"/>
    <property type="match status" value="1"/>
</dbReference>
<dbReference type="PANTHER" id="PTHR43304:SF1">
    <property type="entry name" value="PAC DOMAIN-CONTAINING PROTEIN"/>
    <property type="match status" value="1"/>
</dbReference>
<comment type="caution">
    <text evidence="8">The sequence shown here is derived from an EMBL/GenBank/DDBJ whole genome shotgun (WGS) entry which is preliminary data.</text>
</comment>
<keyword evidence="8" id="KW-0067">ATP-binding</keyword>
<dbReference type="InterPro" id="IPR003661">
    <property type="entry name" value="HisK_dim/P_dom"/>
</dbReference>
<reference evidence="9" key="1">
    <citation type="journal article" date="2019" name="Int. J. Syst. Evol. Microbiol.">
        <title>The Global Catalogue of Microorganisms (GCM) 10K type strain sequencing project: providing services to taxonomists for standard genome sequencing and annotation.</title>
        <authorList>
            <consortium name="The Broad Institute Genomics Platform"/>
            <consortium name="The Broad Institute Genome Sequencing Center for Infectious Disease"/>
            <person name="Wu L."/>
            <person name="Ma J."/>
        </authorList>
    </citation>
    <scope>NUCLEOTIDE SEQUENCE [LARGE SCALE GENOMIC DNA]</scope>
    <source>
        <strain evidence="9">DT92</strain>
    </source>
</reference>
<keyword evidence="4" id="KW-0808">Transferase</keyword>
<evidence type="ECO:0000256" key="6">
    <source>
        <dbReference type="SAM" id="Coils"/>
    </source>
</evidence>
<dbReference type="SUPFAM" id="SSF47384">
    <property type="entry name" value="Homodimeric domain of signal transducing histidine kinase"/>
    <property type="match status" value="1"/>
</dbReference>
<dbReference type="InterPro" id="IPR035965">
    <property type="entry name" value="PAS-like_dom_sf"/>
</dbReference>
<dbReference type="PRINTS" id="PR00344">
    <property type="entry name" value="BCTRLSENSOR"/>
</dbReference>
<dbReference type="Proteomes" id="UP001597344">
    <property type="component" value="Unassembled WGS sequence"/>
</dbReference>
<dbReference type="InterPro" id="IPR005467">
    <property type="entry name" value="His_kinase_dom"/>
</dbReference>
<evidence type="ECO:0000256" key="2">
    <source>
        <dbReference type="ARBA" id="ARBA00012438"/>
    </source>
</evidence>
<dbReference type="InterPro" id="IPR036890">
    <property type="entry name" value="HATPase_C_sf"/>
</dbReference>
<comment type="catalytic activity">
    <reaction evidence="1">
        <text>ATP + protein L-histidine = ADP + protein N-phospho-L-histidine.</text>
        <dbReference type="EC" id="2.7.13.3"/>
    </reaction>
</comment>
<evidence type="ECO:0000313" key="8">
    <source>
        <dbReference type="EMBL" id="MFD2188092.1"/>
    </source>
</evidence>
<dbReference type="InterPro" id="IPR036097">
    <property type="entry name" value="HisK_dim/P_sf"/>
</dbReference>
<dbReference type="InterPro" id="IPR052162">
    <property type="entry name" value="Sensor_kinase/Photoreceptor"/>
</dbReference>
<keyword evidence="6" id="KW-0175">Coiled coil</keyword>
<dbReference type="SUPFAM" id="SSF55874">
    <property type="entry name" value="ATPase domain of HSP90 chaperone/DNA topoisomerase II/histidine kinase"/>
    <property type="match status" value="1"/>
</dbReference>
<keyword evidence="8" id="KW-0547">Nucleotide-binding</keyword>
<gene>
    <name evidence="8" type="ORF">ACFSJT_14915</name>
</gene>
<proteinExistence type="predicted"/>
<dbReference type="Gene3D" id="3.30.450.20">
    <property type="entry name" value="PAS domain"/>
    <property type="match status" value="2"/>
</dbReference>
<dbReference type="CDD" id="cd00082">
    <property type="entry name" value="HisKA"/>
    <property type="match status" value="1"/>
</dbReference>
<protein>
    <recommendedName>
        <fullName evidence="2">histidine kinase</fullName>
        <ecNumber evidence="2">2.7.13.3</ecNumber>
    </recommendedName>
</protein>
<evidence type="ECO:0000259" key="7">
    <source>
        <dbReference type="PROSITE" id="PS50109"/>
    </source>
</evidence>
<keyword evidence="9" id="KW-1185">Reference proteome</keyword>
<dbReference type="SMART" id="SM00388">
    <property type="entry name" value="HisKA"/>
    <property type="match status" value="1"/>
</dbReference>
<dbReference type="InterPro" id="IPR003594">
    <property type="entry name" value="HATPase_dom"/>
</dbReference>
<dbReference type="GO" id="GO:0005524">
    <property type="term" value="F:ATP binding"/>
    <property type="evidence" value="ECO:0007669"/>
    <property type="project" value="UniProtKB-KW"/>
</dbReference>
<dbReference type="Pfam" id="PF00512">
    <property type="entry name" value="HisKA"/>
    <property type="match status" value="1"/>
</dbReference>
<evidence type="ECO:0000313" key="9">
    <source>
        <dbReference type="Proteomes" id="UP001597344"/>
    </source>
</evidence>
<dbReference type="PROSITE" id="PS50109">
    <property type="entry name" value="HIS_KIN"/>
    <property type="match status" value="1"/>
</dbReference>
<keyword evidence="5" id="KW-0418">Kinase</keyword>
<dbReference type="EMBL" id="JBHUHY010000015">
    <property type="protein sequence ID" value="MFD2188092.1"/>
    <property type="molecule type" value="Genomic_DNA"/>
</dbReference>
<accession>A0ABW5B186</accession>
<dbReference type="PANTHER" id="PTHR43304">
    <property type="entry name" value="PHYTOCHROME-LIKE PROTEIN CPH1"/>
    <property type="match status" value="1"/>
</dbReference>
<dbReference type="SMART" id="SM00387">
    <property type="entry name" value="HATPase_c"/>
    <property type="match status" value="1"/>
</dbReference>